<feature type="region of interest" description="Disordered" evidence="1">
    <location>
        <begin position="13"/>
        <end position="57"/>
    </location>
</feature>
<name>A0AAF0PAH7_9EURY</name>
<sequence>MYAALLEAATDGDTSIGNAADSANTTHTVEKTAESDESSTEAPIPDSAADSDDLHPDAKGLAIGEVLGFDRDGTTEYVFQAADAADRPFRMRVFDDDPTLTDGLRTYVGGAVRSSV</sequence>
<protein>
    <submittedName>
        <fullName evidence="2">Uncharacterized protein</fullName>
    </submittedName>
</protein>
<dbReference type="Proteomes" id="UP001224926">
    <property type="component" value="Chromosome"/>
</dbReference>
<dbReference type="GeneID" id="39865095"/>
<feature type="compositionally biased region" description="Polar residues" evidence="1">
    <location>
        <begin position="13"/>
        <end position="27"/>
    </location>
</feature>
<organism evidence="2 3">
    <name type="scientific">Natrinema thermotolerans</name>
    <dbReference type="NCBI Taxonomy" id="121872"/>
    <lineage>
        <taxon>Archaea</taxon>
        <taxon>Methanobacteriati</taxon>
        <taxon>Methanobacteriota</taxon>
        <taxon>Stenosarchaea group</taxon>
        <taxon>Halobacteria</taxon>
        <taxon>Halobacteriales</taxon>
        <taxon>Natrialbaceae</taxon>
        <taxon>Natrinema</taxon>
    </lineage>
</organism>
<dbReference type="AlphaFoldDB" id="A0AAF0PAH7"/>
<accession>A0AAF0PAH7</accession>
<reference evidence="2 3" key="1">
    <citation type="submission" date="2022-07" db="EMBL/GenBank/DDBJ databases">
        <title>Two temperate virus in Haloterrigena jeotgali A29.</title>
        <authorList>
            <person name="Deng X."/>
        </authorList>
    </citation>
    <scope>NUCLEOTIDE SEQUENCE [LARGE SCALE GENOMIC DNA]</scope>
    <source>
        <strain evidence="2 3">A29</strain>
    </source>
</reference>
<evidence type="ECO:0000256" key="1">
    <source>
        <dbReference type="SAM" id="MobiDB-lite"/>
    </source>
</evidence>
<keyword evidence="3" id="KW-1185">Reference proteome</keyword>
<proteinExistence type="predicted"/>
<dbReference type="GeneID" id="84216618"/>
<dbReference type="RefSeq" id="WP_049967075.1">
    <property type="nucleotide sequence ID" value="NZ_CP101873.1"/>
</dbReference>
<evidence type="ECO:0000313" key="3">
    <source>
        <dbReference type="Proteomes" id="UP001224926"/>
    </source>
</evidence>
<gene>
    <name evidence="2" type="ORF">NP511_21720</name>
</gene>
<dbReference type="EMBL" id="CP101873">
    <property type="protein sequence ID" value="WMT07972.1"/>
    <property type="molecule type" value="Genomic_DNA"/>
</dbReference>
<evidence type="ECO:0000313" key="2">
    <source>
        <dbReference type="EMBL" id="WMT07972.1"/>
    </source>
</evidence>